<dbReference type="GO" id="GO:0003700">
    <property type="term" value="F:DNA-binding transcription factor activity"/>
    <property type="evidence" value="ECO:0007669"/>
    <property type="project" value="TreeGrafter"/>
</dbReference>
<dbReference type="EMBL" id="VKAC01000001">
    <property type="protein sequence ID" value="TXR57773.1"/>
    <property type="molecule type" value="Genomic_DNA"/>
</dbReference>
<dbReference type="AlphaFoldDB" id="A0A5C8ZKU2"/>
<organism evidence="6 7">
    <name type="scientific">Quadrisphaera setariae</name>
    <dbReference type="NCBI Taxonomy" id="2593304"/>
    <lineage>
        <taxon>Bacteria</taxon>
        <taxon>Bacillati</taxon>
        <taxon>Actinomycetota</taxon>
        <taxon>Actinomycetes</taxon>
        <taxon>Kineosporiales</taxon>
        <taxon>Kineosporiaceae</taxon>
        <taxon>Quadrisphaera</taxon>
    </lineage>
</organism>
<keyword evidence="3" id="KW-0804">Transcription</keyword>
<feature type="domain" description="HTH lacI-type" evidence="5">
    <location>
        <begin position="95"/>
        <end position="150"/>
    </location>
</feature>
<reference evidence="6 7" key="1">
    <citation type="submission" date="2019-07" db="EMBL/GenBank/DDBJ databases">
        <title>Quadrisphaera sp. strain DD2A genome sequencing and assembly.</title>
        <authorList>
            <person name="Kim I."/>
        </authorList>
    </citation>
    <scope>NUCLEOTIDE SEQUENCE [LARGE SCALE GENOMIC DNA]</scope>
    <source>
        <strain evidence="6 7">DD2A</strain>
    </source>
</reference>
<dbReference type="Proteomes" id="UP000321234">
    <property type="component" value="Unassembled WGS sequence"/>
</dbReference>
<dbReference type="InterPro" id="IPR000843">
    <property type="entry name" value="HTH_LacI"/>
</dbReference>
<evidence type="ECO:0000313" key="7">
    <source>
        <dbReference type="Proteomes" id="UP000321234"/>
    </source>
</evidence>
<gene>
    <name evidence="6" type="ORF">FMM08_00450</name>
</gene>
<evidence type="ECO:0000256" key="4">
    <source>
        <dbReference type="SAM" id="MobiDB-lite"/>
    </source>
</evidence>
<evidence type="ECO:0000259" key="5">
    <source>
        <dbReference type="PROSITE" id="PS50932"/>
    </source>
</evidence>
<dbReference type="GO" id="GO:0000976">
    <property type="term" value="F:transcription cis-regulatory region binding"/>
    <property type="evidence" value="ECO:0007669"/>
    <property type="project" value="TreeGrafter"/>
</dbReference>
<dbReference type="CDD" id="cd01392">
    <property type="entry name" value="HTH_LacI"/>
    <property type="match status" value="1"/>
</dbReference>
<dbReference type="PANTHER" id="PTHR30146">
    <property type="entry name" value="LACI-RELATED TRANSCRIPTIONAL REPRESSOR"/>
    <property type="match status" value="1"/>
</dbReference>
<dbReference type="CDD" id="cd06279">
    <property type="entry name" value="PBP1_LacI-like"/>
    <property type="match status" value="1"/>
</dbReference>
<dbReference type="SUPFAM" id="SSF47413">
    <property type="entry name" value="lambda repressor-like DNA-binding domains"/>
    <property type="match status" value="1"/>
</dbReference>
<dbReference type="PANTHER" id="PTHR30146:SF138">
    <property type="entry name" value="TRANSCRIPTIONAL REGULATORY PROTEIN"/>
    <property type="match status" value="1"/>
</dbReference>
<dbReference type="Pfam" id="PF00356">
    <property type="entry name" value="LacI"/>
    <property type="match status" value="1"/>
</dbReference>
<keyword evidence="7" id="KW-1185">Reference proteome</keyword>
<evidence type="ECO:0000256" key="3">
    <source>
        <dbReference type="ARBA" id="ARBA00023163"/>
    </source>
</evidence>
<keyword evidence="1" id="KW-0805">Transcription regulation</keyword>
<evidence type="ECO:0000256" key="2">
    <source>
        <dbReference type="ARBA" id="ARBA00023125"/>
    </source>
</evidence>
<protein>
    <submittedName>
        <fullName evidence="6">LacI family transcriptional regulator</fullName>
    </submittedName>
</protein>
<sequence length="452" mass="46657">MPLRAKTTKTAVRAARTCCDGALRRVGPAPTPAAEGVVDTGGAPALEGPAQSRPAHDRIDSTTRLAPVREAGQGDAGSVDGAGAAERGSGRRARPTLKQVAARAGVSTSTASLAFSGDARVVPGTRERVLAAAAELGYAGPDPLARSLRRGRSRVVGVVVGDRLGYAFADPLAVVQLDALADEVGALGAGLLLIGGVEDDPSRLAVVEQAPLDAVVFATCGGDDDPALDLLLRRRVPVVGVEGPYRDGVHLVDLDNRGAARQVAQHLAGLGHAAVGVVALPWGPHRRRGWLEGARRSTRGYNDAWERLAGTEDVLRGEDAPALRTWETATNSREEGEAAARALLCDGAGALLPAPRRPTAVVAQSDLLAVGVVQAARALGLRVPQELSVTGYDGVETPWLGEDRLTTVRQPAADRGREAGRMVATLLAGGVPQPVHLPVELVVGTTSASPPR</sequence>
<dbReference type="InterPro" id="IPR010982">
    <property type="entry name" value="Lambda_DNA-bd_dom_sf"/>
</dbReference>
<comment type="caution">
    <text evidence="6">The sequence shown here is derived from an EMBL/GenBank/DDBJ whole genome shotgun (WGS) entry which is preliminary data.</text>
</comment>
<dbReference type="Gene3D" id="3.40.50.2300">
    <property type="match status" value="2"/>
</dbReference>
<dbReference type="PROSITE" id="PS50932">
    <property type="entry name" value="HTH_LACI_2"/>
    <property type="match status" value="1"/>
</dbReference>
<proteinExistence type="predicted"/>
<dbReference type="InterPro" id="IPR028082">
    <property type="entry name" value="Peripla_BP_I"/>
</dbReference>
<feature type="compositionally biased region" description="Low complexity" evidence="4">
    <location>
        <begin position="71"/>
        <end position="87"/>
    </location>
</feature>
<evidence type="ECO:0000313" key="6">
    <source>
        <dbReference type="EMBL" id="TXR57773.1"/>
    </source>
</evidence>
<dbReference type="SMART" id="SM00354">
    <property type="entry name" value="HTH_LACI"/>
    <property type="match status" value="1"/>
</dbReference>
<evidence type="ECO:0000256" key="1">
    <source>
        <dbReference type="ARBA" id="ARBA00023015"/>
    </source>
</evidence>
<feature type="region of interest" description="Disordered" evidence="4">
    <location>
        <begin position="23"/>
        <end position="97"/>
    </location>
</feature>
<dbReference type="Pfam" id="PF13377">
    <property type="entry name" value="Peripla_BP_3"/>
    <property type="match status" value="1"/>
</dbReference>
<accession>A0A5C8ZKU2</accession>
<dbReference type="InterPro" id="IPR046335">
    <property type="entry name" value="LacI/GalR-like_sensor"/>
</dbReference>
<dbReference type="SUPFAM" id="SSF53822">
    <property type="entry name" value="Periplasmic binding protein-like I"/>
    <property type="match status" value="1"/>
</dbReference>
<dbReference type="OrthoDB" id="9785139at2"/>
<keyword evidence="2" id="KW-0238">DNA-binding</keyword>
<name>A0A5C8ZKU2_9ACTN</name>
<dbReference type="Gene3D" id="1.10.260.40">
    <property type="entry name" value="lambda repressor-like DNA-binding domains"/>
    <property type="match status" value="1"/>
</dbReference>